<reference evidence="3" key="2">
    <citation type="journal article" date="2008" name="Insect Biochem. Mol. Biol.">
        <title>An insight into the sialome of the soft tick, Ornithodorus parkeri.</title>
        <authorList>
            <person name="Francischetti I.M."/>
            <person name="Mans B.J."/>
            <person name="Meng Z."/>
            <person name="Gudderra N."/>
            <person name="Veenstra T.D."/>
            <person name="Pham V.M."/>
            <person name="Ribeiro J.M."/>
        </authorList>
    </citation>
    <scope>NUCLEOTIDE SEQUENCE</scope>
    <source>
        <tissue evidence="3">Salivary gland</tissue>
    </source>
</reference>
<organism evidence="3">
    <name type="scientific">Ornithodoros parkeri</name>
    <name type="common">Soft tick</name>
    <name type="synonym">Argasid tick</name>
    <dbReference type="NCBI Taxonomy" id="140564"/>
    <lineage>
        <taxon>Eukaryota</taxon>
        <taxon>Metazoa</taxon>
        <taxon>Ecdysozoa</taxon>
        <taxon>Arthropoda</taxon>
        <taxon>Chelicerata</taxon>
        <taxon>Arachnida</taxon>
        <taxon>Acari</taxon>
        <taxon>Parasitiformes</taxon>
        <taxon>Ixodida</taxon>
        <taxon>Ixodoidea</taxon>
        <taxon>Argasidae</taxon>
        <taxon>Ornithodorinae</taxon>
        <taxon>Ornithodoros</taxon>
    </lineage>
</organism>
<dbReference type="Gene3D" id="2.60.40.770">
    <property type="match status" value="1"/>
</dbReference>
<accession>A6N9L7</accession>
<feature type="domain" description="MD-2-related lipid-recognition" evidence="2">
    <location>
        <begin position="40"/>
        <end position="181"/>
    </location>
</feature>
<proteinExistence type="evidence at transcript level"/>
<evidence type="ECO:0000256" key="1">
    <source>
        <dbReference type="SAM" id="SignalP"/>
    </source>
</evidence>
<dbReference type="InterPro" id="IPR003172">
    <property type="entry name" value="ML_dom"/>
</dbReference>
<protein>
    <submittedName>
        <fullName evidence="3">Salivary lipid interacting protein</fullName>
    </submittedName>
</protein>
<name>A6N9L7_ORNPR</name>
<keyword evidence="1" id="KW-0732">Signal</keyword>
<reference evidence="3" key="1">
    <citation type="submission" date="2007-05" db="EMBL/GenBank/DDBJ databases">
        <authorList>
            <person name="Douchkov D."/>
            <person name="Schweizer P."/>
        </authorList>
    </citation>
    <scope>NUCLEOTIDE SEQUENCE</scope>
    <source>
        <tissue evidence="3">Salivary gland</tissue>
    </source>
</reference>
<dbReference type="Pfam" id="PF02221">
    <property type="entry name" value="E1_DerP2_DerF2"/>
    <property type="match status" value="1"/>
</dbReference>
<dbReference type="InterPro" id="IPR014756">
    <property type="entry name" value="Ig_E-set"/>
</dbReference>
<dbReference type="SUPFAM" id="SSF81296">
    <property type="entry name" value="E set domains"/>
    <property type="match status" value="1"/>
</dbReference>
<feature type="chain" id="PRO_5002698873" evidence="1">
    <location>
        <begin position="29"/>
        <end position="185"/>
    </location>
</feature>
<sequence length="185" mass="20585">MASSRFSCNAVFCGLVLFAAVLVLTVQATDSGRQFRTFLPCNSTKYSALPAKLFLKGCEEKPVCPLYRGDSVTMEVQFVSPIDTTSVYRSMYGCFGASRRGRETRVRYGREVNVCNVTASASGESCTQNHGLKQGVEYIQSGTFKVMQYFPKVSVNVEIELYAKERRIVKPLACVRVPVQIMDRS</sequence>
<evidence type="ECO:0000313" key="3">
    <source>
        <dbReference type="EMBL" id="ABR23350.1"/>
    </source>
</evidence>
<dbReference type="AlphaFoldDB" id="A6N9L7"/>
<evidence type="ECO:0000259" key="2">
    <source>
        <dbReference type="Pfam" id="PF02221"/>
    </source>
</evidence>
<dbReference type="EMBL" id="EF633833">
    <property type="protein sequence ID" value="ABR23350.1"/>
    <property type="molecule type" value="mRNA"/>
</dbReference>
<feature type="signal peptide" evidence="1">
    <location>
        <begin position="1"/>
        <end position="28"/>
    </location>
</feature>